<evidence type="ECO:0000256" key="1">
    <source>
        <dbReference type="SAM" id="Coils"/>
    </source>
</evidence>
<dbReference type="GO" id="GO:0046983">
    <property type="term" value="F:protein dimerization activity"/>
    <property type="evidence" value="ECO:0007669"/>
    <property type="project" value="InterPro"/>
</dbReference>
<protein>
    <recommendedName>
        <fullName evidence="3">BHLH domain-containing protein</fullName>
    </recommendedName>
</protein>
<dbReference type="Gene3D" id="4.10.280.10">
    <property type="entry name" value="Helix-loop-helix DNA-binding domain"/>
    <property type="match status" value="1"/>
</dbReference>
<accession>A0A7S0UQV2</accession>
<feature type="coiled-coil region" evidence="1">
    <location>
        <begin position="142"/>
        <end position="169"/>
    </location>
</feature>
<feature type="region of interest" description="Disordered" evidence="2">
    <location>
        <begin position="402"/>
        <end position="431"/>
    </location>
</feature>
<dbReference type="CDD" id="cd11446">
    <property type="entry name" value="bHLH_AtILR3_like"/>
    <property type="match status" value="1"/>
</dbReference>
<proteinExistence type="predicted"/>
<feature type="domain" description="BHLH" evidence="3">
    <location>
        <begin position="94"/>
        <end position="145"/>
    </location>
</feature>
<dbReference type="SMART" id="SM00353">
    <property type="entry name" value="HLH"/>
    <property type="match status" value="1"/>
</dbReference>
<dbReference type="InterPro" id="IPR011598">
    <property type="entry name" value="bHLH_dom"/>
</dbReference>
<gene>
    <name evidence="4" type="ORF">PPAR00522_LOCUS3156</name>
</gene>
<dbReference type="SUPFAM" id="SSF47459">
    <property type="entry name" value="HLH, helix-loop-helix DNA-binding domain"/>
    <property type="match status" value="1"/>
</dbReference>
<dbReference type="GO" id="GO:0006879">
    <property type="term" value="P:intracellular iron ion homeostasis"/>
    <property type="evidence" value="ECO:0007669"/>
    <property type="project" value="InterPro"/>
</dbReference>
<dbReference type="Pfam" id="PF00010">
    <property type="entry name" value="HLH"/>
    <property type="match status" value="1"/>
</dbReference>
<dbReference type="PANTHER" id="PTHR46133:SF15">
    <property type="entry name" value="BHLH TRANSCRIPTION FACTOR"/>
    <property type="match status" value="1"/>
</dbReference>
<evidence type="ECO:0000259" key="3">
    <source>
        <dbReference type="PROSITE" id="PS50888"/>
    </source>
</evidence>
<dbReference type="GO" id="GO:0003700">
    <property type="term" value="F:DNA-binding transcription factor activity"/>
    <property type="evidence" value="ECO:0007669"/>
    <property type="project" value="InterPro"/>
</dbReference>
<keyword evidence="1" id="KW-0175">Coiled coil</keyword>
<reference evidence="4" key="1">
    <citation type="submission" date="2021-01" db="EMBL/GenBank/DDBJ databases">
        <authorList>
            <person name="Corre E."/>
            <person name="Pelletier E."/>
            <person name="Niang G."/>
            <person name="Scheremetjew M."/>
            <person name="Finn R."/>
            <person name="Kale V."/>
            <person name="Holt S."/>
            <person name="Cochrane G."/>
            <person name="Meng A."/>
            <person name="Brown T."/>
            <person name="Cohen L."/>
        </authorList>
    </citation>
    <scope>NUCLEOTIDE SEQUENCE</scope>
    <source>
        <strain evidence="4">SAG 63-3</strain>
    </source>
</reference>
<dbReference type="PROSITE" id="PS50888">
    <property type="entry name" value="BHLH"/>
    <property type="match status" value="1"/>
</dbReference>
<evidence type="ECO:0000313" key="4">
    <source>
        <dbReference type="EMBL" id="CAD8766764.1"/>
    </source>
</evidence>
<name>A0A7S0UQV2_9CHLO</name>
<evidence type="ECO:0000256" key="2">
    <source>
        <dbReference type="SAM" id="MobiDB-lite"/>
    </source>
</evidence>
<dbReference type="InterPro" id="IPR036638">
    <property type="entry name" value="HLH_DNA-bd_sf"/>
</dbReference>
<dbReference type="AlphaFoldDB" id="A0A7S0UQV2"/>
<dbReference type="InterPro" id="IPR044818">
    <property type="entry name" value="ILR3-like"/>
</dbReference>
<dbReference type="PANTHER" id="PTHR46133">
    <property type="entry name" value="BHLH TRANSCRIPTION FACTOR"/>
    <property type="match status" value="1"/>
</dbReference>
<sequence length="646" mass="66941">MSGYGVHNFMNFITDEFSYNIEPLETTTLEAVSTMDHSVPLSSVTNFSSANFPSGGANPLKRPAAFEISHSTESDDEDKLDEKSNKKIKTEANVAASRKACREKARREKLNERFHTLSKLIDPAGEPKSDKTTILGDAIKFVQQVTVENHQLKQLNKFLEERVASYERERGQMLYQRSLTGGFLPASSHSQQLSLLPPRYQTDLVISGSSSSHLNSSNVSPSTGIGNLSLDVSAGAAHSLNHSHAYNSEHLPIASPSNNISSYLGLGIAPNGISSVVSGSDRLPYLNNPSNRIHVQPRLTHSGSSSILAIGSSGSAGGVLSKSITESTDEGGLGGADGLGGMGAINSVLQQNSTACGTMGSGMYGNNLGAPLGGTLQFSGTSGTSGPTANGVAIGSMKRSMSSANMSSNNNIHSNKNINNGNNGNGNANNSGSSIVASNSVADVAAAMHRVTSLSNVHAANGVGLGVAGSSSPLVNSTSLGSEALTTSDPVSLGLLASYLKPSSQPSGTTALSNNTALQTKMMSSKDRFDNQLNGSPVPNSTFARSGIRGLGENGDMVSGRMREGAGGLNSLDFQLPACNDNNSNVASTLTLNGMGNSGMMGPMGLGLSVSGVVDGNSPNQGFYWNVLPQHLLDSTQDSMLRPPAA</sequence>
<organism evidence="4">
    <name type="scientific">Polytomella parva</name>
    <dbReference type="NCBI Taxonomy" id="51329"/>
    <lineage>
        <taxon>Eukaryota</taxon>
        <taxon>Viridiplantae</taxon>
        <taxon>Chlorophyta</taxon>
        <taxon>core chlorophytes</taxon>
        <taxon>Chlorophyceae</taxon>
        <taxon>CS clade</taxon>
        <taxon>Chlamydomonadales</taxon>
        <taxon>Chlamydomonadaceae</taxon>
        <taxon>Polytomella</taxon>
    </lineage>
</organism>
<dbReference type="EMBL" id="HBFM01005404">
    <property type="protein sequence ID" value="CAD8766764.1"/>
    <property type="molecule type" value="Transcribed_RNA"/>
</dbReference>